<feature type="domain" description="Chitin-binding type-2" evidence="2">
    <location>
        <begin position="302"/>
        <end position="368"/>
    </location>
</feature>
<sequence length="386" mass="44189">MKLWTLGAIFLWGLGNLSEVSSCQVGIQYFRGLMPLRKQEYTGNDTNSRACNYFWSCPYVPGDSVKKMYDCRDSDPAKPYFSVNTCSCVETDHEADCEDNEIKPYNCGRTFKVGDEPEETCQKFGPEPVSYIERFPNLNDPQRFWYCRPQNATHTIADNCPWTNSYNPDVIWNQRDCSHIELENNNDTEIIRGEILAFNNHPLNRFKCSEPYNPNISVDNCEDRDGMFYVGNFANPGYDKSIYYQCVKNEGFWPAAIPVKQKCPENQLFDIDSCFCVDPENFKPCANYNPSNEKICATVVGSNPCIDENGLFRKGQIPHELYCNKFWNCGSNLIPYLTNCPGITVFDVLHATESGCACSQPKPNICEENWKPENKYRCASEIIDTK</sequence>
<keyword evidence="1" id="KW-0732">Signal</keyword>
<organism evidence="3 4">
    <name type="scientific">Allacma fusca</name>
    <dbReference type="NCBI Taxonomy" id="39272"/>
    <lineage>
        <taxon>Eukaryota</taxon>
        <taxon>Metazoa</taxon>
        <taxon>Ecdysozoa</taxon>
        <taxon>Arthropoda</taxon>
        <taxon>Hexapoda</taxon>
        <taxon>Collembola</taxon>
        <taxon>Symphypleona</taxon>
        <taxon>Sminthuridae</taxon>
        <taxon>Allacma</taxon>
    </lineage>
</organism>
<gene>
    <name evidence="3" type="ORF">AFUS01_LOCUS46328</name>
</gene>
<evidence type="ECO:0000313" key="3">
    <source>
        <dbReference type="EMBL" id="CAG7837179.1"/>
    </source>
</evidence>
<dbReference type="PROSITE" id="PS50940">
    <property type="entry name" value="CHIT_BIND_II"/>
    <property type="match status" value="2"/>
</dbReference>
<feature type="signal peptide" evidence="1">
    <location>
        <begin position="1"/>
        <end position="22"/>
    </location>
</feature>
<evidence type="ECO:0000259" key="2">
    <source>
        <dbReference type="PROSITE" id="PS50940"/>
    </source>
</evidence>
<dbReference type="AlphaFoldDB" id="A0A8J2PXK6"/>
<accession>A0A8J2PXK6</accession>
<dbReference type="EMBL" id="CAJVCH010571311">
    <property type="protein sequence ID" value="CAG7837179.1"/>
    <property type="molecule type" value="Genomic_DNA"/>
</dbReference>
<dbReference type="Proteomes" id="UP000708208">
    <property type="component" value="Unassembled WGS sequence"/>
</dbReference>
<dbReference type="OrthoDB" id="6020543at2759"/>
<keyword evidence="4" id="KW-1185">Reference proteome</keyword>
<evidence type="ECO:0000256" key="1">
    <source>
        <dbReference type="SAM" id="SignalP"/>
    </source>
</evidence>
<reference evidence="3" key="1">
    <citation type="submission" date="2021-06" db="EMBL/GenBank/DDBJ databases">
        <authorList>
            <person name="Hodson N. C."/>
            <person name="Mongue J. A."/>
            <person name="Jaron S. K."/>
        </authorList>
    </citation>
    <scope>NUCLEOTIDE SEQUENCE</scope>
</reference>
<dbReference type="SMART" id="SM00494">
    <property type="entry name" value="ChtBD2"/>
    <property type="match status" value="2"/>
</dbReference>
<dbReference type="GO" id="GO:0005576">
    <property type="term" value="C:extracellular region"/>
    <property type="evidence" value="ECO:0007669"/>
    <property type="project" value="InterPro"/>
</dbReference>
<proteinExistence type="predicted"/>
<dbReference type="GO" id="GO:0008061">
    <property type="term" value="F:chitin binding"/>
    <property type="evidence" value="ECO:0007669"/>
    <property type="project" value="InterPro"/>
</dbReference>
<evidence type="ECO:0000313" key="4">
    <source>
        <dbReference type="Proteomes" id="UP000708208"/>
    </source>
</evidence>
<dbReference type="InterPro" id="IPR002557">
    <property type="entry name" value="Chitin-bd_dom"/>
</dbReference>
<feature type="chain" id="PRO_5035162004" description="Chitin-binding type-2 domain-containing protein" evidence="1">
    <location>
        <begin position="23"/>
        <end position="386"/>
    </location>
</feature>
<name>A0A8J2PXK6_9HEXA</name>
<protein>
    <recommendedName>
        <fullName evidence="2">Chitin-binding type-2 domain-containing protein</fullName>
    </recommendedName>
</protein>
<feature type="domain" description="Chitin-binding type-2" evidence="2">
    <location>
        <begin position="218"/>
        <end position="287"/>
    </location>
</feature>
<comment type="caution">
    <text evidence="3">The sequence shown here is derived from an EMBL/GenBank/DDBJ whole genome shotgun (WGS) entry which is preliminary data.</text>
</comment>